<sequence>MHSNTEASDFANRIADLFVVHEEVQRIWDRFDSLRLHLRTGKKHDPKHLLLTGISGAGKSQIGFRYKENNPGYTLVEDKKKIDIRPVLYIKLPFPFTIQAFYKKILSALGTKIFRSDLRIDFLKDQALHLLRQQRTELIIFDELNFLTRTKRIDDQEGMEIFKDLSNEGVSFVFMGTPKVEYLLGLEDEYFRRFTLVRLKAFDECDERFCSLLENIEKQIQPPYKLKLGDKKYGKPQLLHEYCEGRIAYLHSIIVEAYRLLKVFDKDFHDISQAKLTVKTLREAKESLFGKQPEKA</sequence>
<dbReference type="EMBL" id="BSSQ01000033">
    <property type="protein sequence ID" value="GLX71428.1"/>
    <property type="molecule type" value="Genomic_DNA"/>
</dbReference>
<dbReference type="RefSeq" id="WP_284242233.1">
    <property type="nucleotide sequence ID" value="NZ_BSSQ01000033.1"/>
</dbReference>
<name>A0ABQ6GKQ9_9BACL</name>
<dbReference type="Pfam" id="PF05621">
    <property type="entry name" value="TniB"/>
    <property type="match status" value="1"/>
</dbReference>
<dbReference type="InterPro" id="IPR008868">
    <property type="entry name" value="TniB"/>
</dbReference>
<proteinExistence type="predicted"/>
<organism evidence="1 2">
    <name type="scientific">Paenibacillus glycanilyticus</name>
    <dbReference type="NCBI Taxonomy" id="126569"/>
    <lineage>
        <taxon>Bacteria</taxon>
        <taxon>Bacillati</taxon>
        <taxon>Bacillota</taxon>
        <taxon>Bacilli</taxon>
        <taxon>Bacillales</taxon>
        <taxon>Paenibacillaceae</taxon>
        <taxon>Paenibacillus</taxon>
    </lineage>
</organism>
<evidence type="ECO:0000313" key="2">
    <source>
        <dbReference type="Proteomes" id="UP001157114"/>
    </source>
</evidence>
<dbReference type="SUPFAM" id="SSF52540">
    <property type="entry name" value="P-loop containing nucleoside triphosphate hydrolases"/>
    <property type="match status" value="1"/>
</dbReference>
<dbReference type="Gene3D" id="3.40.50.300">
    <property type="entry name" value="P-loop containing nucleotide triphosphate hydrolases"/>
    <property type="match status" value="1"/>
</dbReference>
<gene>
    <name evidence="1" type="ORF">MU1_57780</name>
</gene>
<reference evidence="1 2" key="1">
    <citation type="submission" date="2023-03" db="EMBL/GenBank/DDBJ databases">
        <title>Draft genome sequence of the bacteria which degrade cell wall of Tricholomamatutake.</title>
        <authorList>
            <person name="Konishi Y."/>
            <person name="Fukuta Y."/>
            <person name="Shirasaka N."/>
        </authorList>
    </citation>
    <scope>NUCLEOTIDE SEQUENCE [LARGE SCALE GENOMIC DNA]</scope>
    <source>
        <strain evidence="2">mu1</strain>
    </source>
</reference>
<dbReference type="Proteomes" id="UP001157114">
    <property type="component" value="Unassembled WGS sequence"/>
</dbReference>
<evidence type="ECO:0000313" key="1">
    <source>
        <dbReference type="EMBL" id="GLX71428.1"/>
    </source>
</evidence>
<protein>
    <recommendedName>
        <fullName evidence="3">AAA+ ATPase domain-containing protein</fullName>
    </recommendedName>
</protein>
<evidence type="ECO:0008006" key="3">
    <source>
        <dbReference type="Google" id="ProtNLM"/>
    </source>
</evidence>
<dbReference type="InterPro" id="IPR027417">
    <property type="entry name" value="P-loop_NTPase"/>
</dbReference>
<comment type="caution">
    <text evidence="1">The sequence shown here is derived from an EMBL/GenBank/DDBJ whole genome shotgun (WGS) entry which is preliminary data.</text>
</comment>
<keyword evidence="2" id="KW-1185">Reference proteome</keyword>
<accession>A0ABQ6GKQ9</accession>